<keyword evidence="1" id="KW-0472">Membrane</keyword>
<keyword evidence="1" id="KW-1133">Transmembrane helix</keyword>
<feature type="transmembrane region" description="Helical" evidence="1">
    <location>
        <begin position="6"/>
        <end position="25"/>
    </location>
</feature>
<comment type="caution">
    <text evidence="2">The sequence shown here is derived from an EMBL/GenBank/DDBJ whole genome shotgun (WGS) entry which is preliminary data.</text>
</comment>
<dbReference type="AlphaFoldDB" id="A0A0M0HWD8"/>
<feature type="transmembrane region" description="Helical" evidence="1">
    <location>
        <begin position="37"/>
        <end position="59"/>
    </location>
</feature>
<keyword evidence="3" id="KW-1185">Reference proteome</keyword>
<proteinExistence type="predicted"/>
<gene>
    <name evidence="2" type="ORF">AKJ31_16925</name>
</gene>
<evidence type="ECO:0000313" key="2">
    <source>
        <dbReference type="EMBL" id="KOO06182.1"/>
    </source>
</evidence>
<reference evidence="3" key="1">
    <citation type="submission" date="2015-08" db="EMBL/GenBank/DDBJ databases">
        <title>Vibrio galatheae sp. nov., a novel member of the Vibrionaceae family isolated from the Solomon Islands.</title>
        <authorList>
            <person name="Giubergia S."/>
            <person name="Machado H."/>
            <person name="Mateiu R.V."/>
            <person name="Gram L."/>
        </authorList>
    </citation>
    <scope>NUCLEOTIDE SEQUENCE [LARGE SCALE GENOMIC DNA]</scope>
    <source>
        <strain evidence="3">DSM 19134</strain>
    </source>
</reference>
<dbReference type="EMBL" id="LHPI01000019">
    <property type="protein sequence ID" value="KOO06182.1"/>
    <property type="molecule type" value="Genomic_DNA"/>
</dbReference>
<name>A0A0M0HWD8_9VIBR</name>
<accession>A0A0M0HWD8</accession>
<organism evidence="2 3">
    <name type="scientific">Vibrio hepatarius</name>
    <dbReference type="NCBI Taxonomy" id="171383"/>
    <lineage>
        <taxon>Bacteria</taxon>
        <taxon>Pseudomonadati</taxon>
        <taxon>Pseudomonadota</taxon>
        <taxon>Gammaproteobacteria</taxon>
        <taxon>Vibrionales</taxon>
        <taxon>Vibrionaceae</taxon>
        <taxon>Vibrio</taxon>
        <taxon>Vibrio oreintalis group</taxon>
    </lineage>
</organism>
<evidence type="ECO:0000313" key="3">
    <source>
        <dbReference type="Proteomes" id="UP000037530"/>
    </source>
</evidence>
<evidence type="ECO:0000256" key="1">
    <source>
        <dbReference type="SAM" id="Phobius"/>
    </source>
</evidence>
<dbReference type="RefSeq" id="WP_053410257.1">
    <property type="nucleotide sequence ID" value="NZ_LHPI01000019.1"/>
</dbReference>
<sequence length="94" mass="10549">MHTILFIISGLLGYAVILGLCFMLDGKKNFISYGSKLFIPLWLVASLINMYVGVVSAGYSIFEELPIFLVTFCFPTFIVALTWKTASTHNFPKF</sequence>
<keyword evidence="1" id="KW-0812">Transmembrane</keyword>
<feature type="transmembrane region" description="Helical" evidence="1">
    <location>
        <begin position="65"/>
        <end position="83"/>
    </location>
</feature>
<dbReference type="Proteomes" id="UP000037530">
    <property type="component" value="Unassembled WGS sequence"/>
</dbReference>
<dbReference type="PATRIC" id="fig|171383.3.peg.3459"/>
<protein>
    <submittedName>
        <fullName evidence="2">Uncharacterized protein</fullName>
    </submittedName>
</protein>